<proteinExistence type="predicted"/>
<dbReference type="Proteomes" id="UP000092695">
    <property type="component" value="Chromosome"/>
</dbReference>
<feature type="domain" description="ATP-grasp" evidence="2">
    <location>
        <begin position="183"/>
        <end position="411"/>
    </location>
</feature>
<dbReference type="Pfam" id="PF18105">
    <property type="entry name" value="PGM1_C"/>
    <property type="match status" value="1"/>
</dbReference>
<evidence type="ECO:0000256" key="1">
    <source>
        <dbReference type="PROSITE-ProRule" id="PRU00409"/>
    </source>
</evidence>
<dbReference type="PROSITE" id="PS50975">
    <property type="entry name" value="ATP_GRASP"/>
    <property type="match status" value="1"/>
</dbReference>
<keyword evidence="4" id="KW-1185">Reference proteome</keyword>
<dbReference type="STRING" id="1548547.BA177_04650"/>
<evidence type="ECO:0000313" key="4">
    <source>
        <dbReference type="Proteomes" id="UP000092695"/>
    </source>
</evidence>
<reference evidence="3 4" key="1">
    <citation type="submission" date="2016-06" db="EMBL/GenBank/DDBJ databases">
        <title>Complete genome sequence of a deep-branching marine Gamma Proteobacterium Woeseia oceani type strain XK5.</title>
        <authorList>
            <person name="Mu D."/>
            <person name="Du Z."/>
        </authorList>
    </citation>
    <scope>NUCLEOTIDE SEQUENCE [LARGE SCALE GENOMIC DNA]</scope>
    <source>
        <strain evidence="3 4">XK5</strain>
    </source>
</reference>
<dbReference type="RefSeq" id="WP_068618904.1">
    <property type="nucleotide sequence ID" value="NZ_CP016268.1"/>
</dbReference>
<accession>A0A193LKR6</accession>
<dbReference type="OrthoDB" id="164032at2"/>
<dbReference type="InterPro" id="IPR056855">
    <property type="entry name" value="ATP-grasp_IQCH"/>
</dbReference>
<name>A0A193LKR6_9GAMM</name>
<dbReference type="EMBL" id="CP016268">
    <property type="protein sequence ID" value="ANO52999.1"/>
    <property type="molecule type" value="Genomic_DNA"/>
</dbReference>
<dbReference type="Gene3D" id="3.30.470.20">
    <property type="entry name" value="ATP-grasp fold, B domain"/>
    <property type="match status" value="1"/>
</dbReference>
<dbReference type="PANTHER" id="PTHR14465:SF0">
    <property type="entry name" value="IQ DOMAIN-CONTAINING PROTEIN H"/>
    <property type="match status" value="1"/>
</dbReference>
<gene>
    <name evidence="3" type="ORF">BA177_04650</name>
</gene>
<dbReference type="SUPFAM" id="SSF56059">
    <property type="entry name" value="Glutathione synthetase ATP-binding domain-like"/>
    <property type="match status" value="1"/>
</dbReference>
<sequence length="515" mass="57353">MPDLAKEKQEFSRLKPNLRRVWADIKADPMYEHTSVIVPSLSVNQEELAKVTGASYYEERLLFALIRLRNPNARVIYVTSQPVHAEIVDYYLQMLEGIPVSHARQRLHMMSVYDASSRPLTAKILERPRMLARLRSRIDDASRAYLTCYNSTDLERRLAVSLGIPLNGVDPELLSFGTKSGSRKTFTEAGVRHPAGYEDLYNEQDIVDALQSLKSARPGLRRAVVKLNEGFSGEGNGLFDYPDDNSTDAIRTALHALRFSSLSECYTEFICKFAIMGGIVEEMIDAREVRSPSVQMRIHPDGQSAIVSSHEQVLGGSTGQVYLGCRFPASNDYRSLLQEEANKIGRTLSEKGVIGRFGIDFLVCRDANGQWQSYAIEINLRMGGTTPPFHALEFLTGGQLDESSGLFRTPNQQTKFYSATDNLKSAEYRGLLPEDLFEIITRHGLNFRHTTGTGVLFYMIGALSQYGKIGMTAIGDSAADAQDLFERTTALLDAQTGDAGHGEASPIFDRYLSME</sequence>
<dbReference type="Pfam" id="PF24923">
    <property type="entry name" value="ATP-grasp_IQCH"/>
    <property type="match status" value="2"/>
</dbReference>
<keyword evidence="1" id="KW-0547">Nucleotide-binding</keyword>
<evidence type="ECO:0000313" key="3">
    <source>
        <dbReference type="EMBL" id="ANO52999.1"/>
    </source>
</evidence>
<protein>
    <recommendedName>
        <fullName evidence="2">ATP-grasp domain-containing protein</fullName>
    </recommendedName>
</protein>
<dbReference type="KEGG" id="woc:BA177_04650"/>
<dbReference type="InterPro" id="IPR011761">
    <property type="entry name" value="ATP-grasp"/>
</dbReference>
<dbReference type="InterPro" id="IPR041356">
    <property type="entry name" value="PGM1_C"/>
</dbReference>
<dbReference type="GO" id="GO:0005524">
    <property type="term" value="F:ATP binding"/>
    <property type="evidence" value="ECO:0007669"/>
    <property type="project" value="UniProtKB-UniRule"/>
</dbReference>
<dbReference type="GO" id="GO:0046872">
    <property type="term" value="F:metal ion binding"/>
    <property type="evidence" value="ECO:0007669"/>
    <property type="project" value="InterPro"/>
</dbReference>
<dbReference type="InterPro" id="IPR038752">
    <property type="entry name" value="IQCH"/>
</dbReference>
<keyword evidence="1" id="KW-0067">ATP-binding</keyword>
<dbReference type="PANTHER" id="PTHR14465">
    <property type="entry name" value="IQ DOMAIN-CONTAINING PROTEIN H"/>
    <property type="match status" value="1"/>
</dbReference>
<dbReference type="AlphaFoldDB" id="A0A193LKR6"/>
<evidence type="ECO:0000259" key="2">
    <source>
        <dbReference type="PROSITE" id="PS50975"/>
    </source>
</evidence>
<organism evidence="3 4">
    <name type="scientific">Woeseia oceani</name>
    <dbReference type="NCBI Taxonomy" id="1548547"/>
    <lineage>
        <taxon>Bacteria</taxon>
        <taxon>Pseudomonadati</taxon>
        <taxon>Pseudomonadota</taxon>
        <taxon>Gammaproteobacteria</taxon>
        <taxon>Woeseiales</taxon>
        <taxon>Woeseiaceae</taxon>
        <taxon>Woeseia</taxon>
    </lineage>
</organism>